<dbReference type="EMBL" id="UINC01019471">
    <property type="protein sequence ID" value="SVA82442.1"/>
    <property type="molecule type" value="Genomic_DNA"/>
</dbReference>
<keyword evidence="1" id="KW-0328">Glycosyltransferase</keyword>
<dbReference type="InterPro" id="IPR051199">
    <property type="entry name" value="LPS_LOS_Heptosyltrfase"/>
</dbReference>
<reference evidence="3" key="1">
    <citation type="submission" date="2018-05" db="EMBL/GenBank/DDBJ databases">
        <authorList>
            <person name="Lanie J.A."/>
            <person name="Ng W.-L."/>
            <person name="Kazmierczak K.M."/>
            <person name="Andrzejewski T.M."/>
            <person name="Davidsen T.M."/>
            <person name="Wayne K.J."/>
            <person name="Tettelin H."/>
            <person name="Glass J.I."/>
            <person name="Rusch D."/>
            <person name="Podicherti R."/>
            <person name="Tsui H.-C.T."/>
            <person name="Winkler M.E."/>
        </authorList>
    </citation>
    <scope>NUCLEOTIDE SEQUENCE</scope>
</reference>
<protein>
    <submittedName>
        <fullName evidence="3">Uncharacterized protein</fullName>
    </submittedName>
</protein>
<name>A0A381Z0P3_9ZZZZ</name>
<gene>
    <name evidence="3" type="ORF">METZ01_LOCUS135296</name>
</gene>
<dbReference type="AlphaFoldDB" id="A0A381Z0P3"/>
<evidence type="ECO:0000313" key="3">
    <source>
        <dbReference type="EMBL" id="SVA82442.1"/>
    </source>
</evidence>
<accession>A0A381Z0P3</accession>
<dbReference type="PANTHER" id="PTHR30160:SF1">
    <property type="entry name" value="LIPOPOLYSACCHARIDE 1,2-N-ACETYLGLUCOSAMINETRANSFERASE-RELATED"/>
    <property type="match status" value="1"/>
</dbReference>
<evidence type="ECO:0000256" key="1">
    <source>
        <dbReference type="ARBA" id="ARBA00022676"/>
    </source>
</evidence>
<evidence type="ECO:0000256" key="2">
    <source>
        <dbReference type="ARBA" id="ARBA00022679"/>
    </source>
</evidence>
<dbReference type="Gene3D" id="3.40.50.2000">
    <property type="entry name" value="Glycogen Phosphorylase B"/>
    <property type="match status" value="2"/>
</dbReference>
<organism evidence="3">
    <name type="scientific">marine metagenome</name>
    <dbReference type="NCBI Taxonomy" id="408172"/>
    <lineage>
        <taxon>unclassified sequences</taxon>
        <taxon>metagenomes</taxon>
        <taxon>ecological metagenomes</taxon>
    </lineage>
</organism>
<dbReference type="PANTHER" id="PTHR30160">
    <property type="entry name" value="TETRAACYLDISACCHARIDE 4'-KINASE-RELATED"/>
    <property type="match status" value="1"/>
</dbReference>
<dbReference type="CDD" id="cd03789">
    <property type="entry name" value="GT9_LPS_heptosyltransferase"/>
    <property type="match status" value="1"/>
</dbReference>
<dbReference type="Pfam" id="PF01075">
    <property type="entry name" value="Glyco_transf_9"/>
    <property type="match status" value="1"/>
</dbReference>
<dbReference type="GO" id="GO:0008713">
    <property type="term" value="F:ADP-heptose-lipopolysaccharide heptosyltransferase activity"/>
    <property type="evidence" value="ECO:0007669"/>
    <property type="project" value="TreeGrafter"/>
</dbReference>
<proteinExistence type="predicted"/>
<dbReference type="SUPFAM" id="SSF53756">
    <property type="entry name" value="UDP-Glycosyltransferase/glycogen phosphorylase"/>
    <property type="match status" value="1"/>
</dbReference>
<sequence length="608" mass="70201">MKIATIVIAIINEDLDQLRNCITSIDRNRFEVIIVYPTKYHADINAVFAEMVDSKIKTTTQTSIRDLWQQGEKSATTPWIVFIQSSDILTVQLQKDIDQGCRNFTPYNNYKYNLQRISIFLKRRLKYCHFWTGEPISHIKFKHSARSEDNNKNQPLEEAWPTPMGNLVHYGPETLSNAITTSVFFIEEWAESVFQKSPNLDKKTIFIKAIKESLTNLSKGLFLKKWIRDGYEGCVFALFDFLITCFGYLRYYEEYIRSGRQLRSQIDSIQNILLIQVNGIGDTFNSTPTLRNIKERLPNANIDVLVNSSATGMLKNNPYINNFYTSSRLPNKAEIKRIAKNLKSFSYDLIINLTSRNSTEKLTGLLNSKWKVNINYFHRERFTDVMVGFKSDGASFIRSEFEFLKKIGFEPKKYYPEIFLKNEDIDDALHFIRNKGLDTKEKLVVLHPFSSDPIREWKIECFIDLAKRLEENHKCNILIVGQKNEIEKIKARTVSSIPRCVFYDGPVRNTVSIISQSNLLIGGDSAFSHISSAINIPTLVIQGPIWKPYFGVHWDIDFLGDKENTFLFCKEDLSCRDILNSACGSCSDQICFDFSVDEVLKQTLKMLN</sequence>
<dbReference type="InterPro" id="IPR002201">
    <property type="entry name" value="Glyco_trans_9"/>
</dbReference>
<dbReference type="GO" id="GO:0005829">
    <property type="term" value="C:cytosol"/>
    <property type="evidence" value="ECO:0007669"/>
    <property type="project" value="TreeGrafter"/>
</dbReference>
<dbReference type="GO" id="GO:0009244">
    <property type="term" value="P:lipopolysaccharide core region biosynthetic process"/>
    <property type="evidence" value="ECO:0007669"/>
    <property type="project" value="TreeGrafter"/>
</dbReference>
<keyword evidence="2" id="KW-0808">Transferase</keyword>